<dbReference type="PROSITE" id="PS51518">
    <property type="entry name" value="SGF29_C"/>
    <property type="match status" value="1"/>
</dbReference>
<dbReference type="InterPro" id="IPR010750">
    <property type="entry name" value="SGF29_tudor-like_dom"/>
</dbReference>
<dbReference type="Gene3D" id="2.30.30.140">
    <property type="match status" value="1"/>
</dbReference>
<gene>
    <name evidence="2" type="ORF">M9Y10_014241</name>
</gene>
<name>A0ABR2KZS9_9EUKA</name>
<proteinExistence type="predicted"/>
<dbReference type="Pfam" id="PF07039">
    <property type="entry name" value="SGF29_Tudor"/>
    <property type="match status" value="1"/>
</dbReference>
<dbReference type="EMBL" id="JAPFFF010000002">
    <property type="protein sequence ID" value="KAK8896343.1"/>
    <property type="molecule type" value="Genomic_DNA"/>
</dbReference>
<sequence length="242" mass="27669">MMDLKEGQICAACVPYNQSKPEWIITRIEKILPDGNYLVRDEDADATHDERYTVKPSKITQFPSLDTNYQPDDHVLALWYDEPNNVWSTMFYEAIVKEAKPDGKVLIEFIGYSLTVQIDNSKIARFPRVDNPNIDDESTERRVIFTSSPLQMQAINVQKLTNEDFDKLLKPNVPIRRLKSVKGTPLLDFLNDPDLFPEVNPHITTCGSLSLPNAIRAPDKESGLLNPNAHVGRISKILYEWR</sequence>
<dbReference type="Proteomes" id="UP001470230">
    <property type="component" value="Unassembled WGS sequence"/>
</dbReference>
<reference evidence="2 3" key="1">
    <citation type="submission" date="2024-04" db="EMBL/GenBank/DDBJ databases">
        <title>Tritrichomonas musculus Genome.</title>
        <authorList>
            <person name="Alves-Ferreira E."/>
            <person name="Grigg M."/>
            <person name="Lorenzi H."/>
            <person name="Galac M."/>
        </authorList>
    </citation>
    <scope>NUCLEOTIDE SEQUENCE [LARGE SCALE GENOMIC DNA]</scope>
    <source>
        <strain evidence="2 3">EAF2021</strain>
    </source>
</reference>
<dbReference type="PANTHER" id="PTHR21539:SF0">
    <property type="entry name" value="SAGA-ASSOCIATED FACTOR 29"/>
    <property type="match status" value="1"/>
</dbReference>
<dbReference type="InterPro" id="IPR037802">
    <property type="entry name" value="SGF29"/>
</dbReference>
<protein>
    <recommendedName>
        <fullName evidence="1">SGF29 C-terminal domain-containing protein</fullName>
    </recommendedName>
</protein>
<evidence type="ECO:0000313" key="3">
    <source>
        <dbReference type="Proteomes" id="UP001470230"/>
    </source>
</evidence>
<dbReference type="PANTHER" id="PTHR21539">
    <property type="entry name" value="SAGA-ASSOCIATED FACTOR 29"/>
    <property type="match status" value="1"/>
</dbReference>
<accession>A0ABR2KZS9</accession>
<organism evidence="2 3">
    <name type="scientific">Tritrichomonas musculus</name>
    <dbReference type="NCBI Taxonomy" id="1915356"/>
    <lineage>
        <taxon>Eukaryota</taxon>
        <taxon>Metamonada</taxon>
        <taxon>Parabasalia</taxon>
        <taxon>Tritrichomonadida</taxon>
        <taxon>Tritrichomonadidae</taxon>
        <taxon>Tritrichomonas</taxon>
    </lineage>
</organism>
<feature type="domain" description="SGF29 C-terminal" evidence="1">
    <location>
        <begin position="1"/>
        <end position="132"/>
    </location>
</feature>
<comment type="caution">
    <text evidence="2">The sequence shown here is derived from an EMBL/GenBank/DDBJ whole genome shotgun (WGS) entry which is preliminary data.</text>
</comment>
<evidence type="ECO:0000313" key="2">
    <source>
        <dbReference type="EMBL" id="KAK8896343.1"/>
    </source>
</evidence>
<keyword evidence="3" id="KW-1185">Reference proteome</keyword>
<evidence type="ECO:0000259" key="1">
    <source>
        <dbReference type="PROSITE" id="PS51518"/>
    </source>
</evidence>